<comment type="caution">
    <text evidence="1">The sequence shown here is derived from an EMBL/GenBank/DDBJ whole genome shotgun (WGS) entry which is preliminary data.</text>
</comment>
<reference evidence="1 2" key="2">
    <citation type="journal article" date="2022" name="Mol. Ecol. Resour.">
        <title>The genomes of chicory, endive, great burdock and yacon provide insights into Asteraceae paleo-polyploidization history and plant inulin production.</title>
        <authorList>
            <person name="Fan W."/>
            <person name="Wang S."/>
            <person name="Wang H."/>
            <person name="Wang A."/>
            <person name="Jiang F."/>
            <person name="Liu H."/>
            <person name="Zhao H."/>
            <person name="Xu D."/>
            <person name="Zhang Y."/>
        </authorList>
    </citation>
    <scope>NUCLEOTIDE SEQUENCE [LARGE SCALE GENOMIC DNA]</scope>
    <source>
        <strain evidence="2">cv. Punajuju</strain>
        <tissue evidence="1">Leaves</tissue>
    </source>
</reference>
<evidence type="ECO:0000313" key="2">
    <source>
        <dbReference type="Proteomes" id="UP001055811"/>
    </source>
</evidence>
<dbReference type="Proteomes" id="UP001055811">
    <property type="component" value="Linkage Group LG09"/>
</dbReference>
<protein>
    <submittedName>
        <fullName evidence="1">Uncharacterized protein</fullName>
    </submittedName>
</protein>
<organism evidence="1 2">
    <name type="scientific">Cichorium intybus</name>
    <name type="common">Chicory</name>
    <dbReference type="NCBI Taxonomy" id="13427"/>
    <lineage>
        <taxon>Eukaryota</taxon>
        <taxon>Viridiplantae</taxon>
        <taxon>Streptophyta</taxon>
        <taxon>Embryophyta</taxon>
        <taxon>Tracheophyta</taxon>
        <taxon>Spermatophyta</taxon>
        <taxon>Magnoliopsida</taxon>
        <taxon>eudicotyledons</taxon>
        <taxon>Gunneridae</taxon>
        <taxon>Pentapetalae</taxon>
        <taxon>asterids</taxon>
        <taxon>campanulids</taxon>
        <taxon>Asterales</taxon>
        <taxon>Asteraceae</taxon>
        <taxon>Cichorioideae</taxon>
        <taxon>Cichorieae</taxon>
        <taxon>Cichoriinae</taxon>
        <taxon>Cichorium</taxon>
    </lineage>
</organism>
<accession>A0ACB8YVV0</accession>
<name>A0ACB8YVV0_CICIN</name>
<reference evidence="2" key="1">
    <citation type="journal article" date="2022" name="Mol. Ecol. Resour.">
        <title>The genomes of chicory, endive, great burdock and yacon provide insights into Asteraceae palaeo-polyploidization history and plant inulin production.</title>
        <authorList>
            <person name="Fan W."/>
            <person name="Wang S."/>
            <person name="Wang H."/>
            <person name="Wang A."/>
            <person name="Jiang F."/>
            <person name="Liu H."/>
            <person name="Zhao H."/>
            <person name="Xu D."/>
            <person name="Zhang Y."/>
        </authorList>
    </citation>
    <scope>NUCLEOTIDE SEQUENCE [LARGE SCALE GENOMIC DNA]</scope>
    <source>
        <strain evidence="2">cv. Punajuju</strain>
    </source>
</reference>
<keyword evidence="2" id="KW-1185">Reference proteome</keyword>
<gene>
    <name evidence="1" type="ORF">L2E82_47191</name>
</gene>
<sequence>MALLSSLKQIFGIESCSLSIEFMPEFFKLVLGTLSLPINLPNTNYHHGLQVRSILIFSYFNYYCHFYPINIVASWIFGLPLGGLRPWDPGVGNSSCPTTRDCGFGGGHLHHQQGSQQPIGSSFNFPSMENPNSQPSPGGPLSQPGYVSNMTQGPSQTFRDGSSVGGMSQGSQGGYGVDYATPATQAGFPRSFLDKNSQGGFSRLDGGDLFMQQSNIKGLKETIIHDVEHAESLIASRILKRSTAMTNSNIQSSSSKVNNGQQCRTGLNTIMKKE</sequence>
<proteinExistence type="predicted"/>
<evidence type="ECO:0000313" key="1">
    <source>
        <dbReference type="EMBL" id="KAI3689238.1"/>
    </source>
</evidence>
<dbReference type="EMBL" id="CM042017">
    <property type="protein sequence ID" value="KAI3689238.1"/>
    <property type="molecule type" value="Genomic_DNA"/>
</dbReference>